<feature type="domain" description="Restriction endonuclease type II-like" evidence="3">
    <location>
        <begin position="1223"/>
        <end position="1318"/>
    </location>
</feature>
<dbReference type="Pfam" id="PF13087">
    <property type="entry name" value="AAA_12"/>
    <property type="match status" value="1"/>
</dbReference>
<dbReference type="EMBL" id="AP026867">
    <property type="protein sequence ID" value="BDS14041.1"/>
    <property type="molecule type" value="Genomic_DNA"/>
</dbReference>
<dbReference type="SUPFAM" id="SSF52540">
    <property type="entry name" value="P-loop containing nucleoside triphosphate hydrolases"/>
    <property type="match status" value="2"/>
</dbReference>
<dbReference type="InterPro" id="IPR041679">
    <property type="entry name" value="DNA2/NAM7-like_C"/>
</dbReference>
<dbReference type="RefSeq" id="WP_264789280.1">
    <property type="nucleotide sequence ID" value="NZ_AP026867.1"/>
</dbReference>
<dbReference type="SUPFAM" id="SSF52980">
    <property type="entry name" value="Restriction endonuclease-like"/>
    <property type="match status" value="1"/>
</dbReference>
<dbReference type="Pfam" id="PF18741">
    <property type="entry name" value="MTES_1575"/>
    <property type="match status" value="1"/>
</dbReference>
<feature type="domain" description="DNA2/NAM7 helicase-like C-terminal" evidence="2">
    <location>
        <begin position="963"/>
        <end position="1153"/>
    </location>
</feature>
<dbReference type="Pfam" id="PF13086">
    <property type="entry name" value="AAA_11"/>
    <property type="match status" value="1"/>
</dbReference>
<dbReference type="InterPro" id="IPR027417">
    <property type="entry name" value="P-loop_NTPase"/>
</dbReference>
<keyword evidence="5" id="KW-1185">Reference proteome</keyword>
<dbReference type="InterPro" id="IPR049468">
    <property type="entry name" value="Restrct_endonuc-II-like_dom"/>
</dbReference>
<evidence type="ECO:0000259" key="1">
    <source>
        <dbReference type="Pfam" id="PF13086"/>
    </source>
</evidence>
<name>A0A915YJE1_9BACT</name>
<evidence type="ECO:0000313" key="4">
    <source>
        <dbReference type="EMBL" id="BDS14041.1"/>
    </source>
</evidence>
<dbReference type="KEGG" id="aup:AsAng_0048040"/>
<sequence length="1334" mass="155207">MNKQFVTYLNNKLKTGNLRTIHLNALPGRYITRLDLTQLNLINGIDGTHQLFDSPQNNRSEDFLFNHLLAKPKFQFKISFDDIPFSTLSAEAKKQYDDLARRLNAIYNQNEDNFLEHGTRTFGFGYPLLIKQSLSDPTKIIKAPLLIWSLDISRSNASKNQWVIEKSADSPIYVNDVLLSYINTEEEINIDETPIHFPDNNLLSPEQLQEVLHTILSKFSYEINDLTASIQPCLNKQTIEKQSTASPQLLWSGILGMFRTQKQSIIKDTDQLIANFDQMDFNDLGLKTPRFSNNTSVDSDPSQEEIIQTLDDREFKVIQGPPGTGKSQSLTAIITNTLENKGKILVVCEKKTALNVIFNNLQKLGLEKLIAIIDDVDRDRKKIVSTVRQITDVVKLKHQRFNEKNYSAKLKRYNKLILDFNNRHQNLLKNTFRDFNLKEIITDYLRYKREAPIDKILFENVALELSEREFDYITRYLEQGSDLFGEVDEQAYIFDGLATRLFEDMSYSIKNERAIFAKIKQEKQFLLDVGIDQLPTAQNPTRLTAFPNDIKSGFSFNFFREMVQKVEHALNFWQKRYHLLLKLNQHIEHTSIIRPNGFSMKVKRLSLFYQKIFNHIKTLKELQENLGLLQKIVDTIPDAQTVKTLKYSTSTKAMTLFSSKAKLINDFWQKIPPICTKINKILKKSSFQQIENELFEEEKQTVPRMEDVLYITERLDTCIKNKAVFKEYFEWRIFFESTAELIQNCLSILRDATAPENWDAVFKYNYLYLLIDLESSRLGNFNTNDKTLDKIIEIQEELQRLHKRKILKTWESIQHESIKAFNKKSNIKWLFNHRKNSKYSRKNSLRNILHEEFDLFTNLFPVVLVNPIVSSSIMPLKANLFDVVLFDEASQLRLEDTYPSLVRGRIKVISGDKHQMPPSSYFSSDIALDPTDFSINQSSSDTNFDKTNPLYLAESESLLEFGNNLNPNRVHTSYLDFHYRSYHPHLINFSNAAFYGSRLISLPEKNHYKPLRFFHLEGLYDKNGTNIIEATRIVSFLKEEYPINEDGSYPSLGIATFNMQQRNLIKDMIHEQTIHDNQFRQKMNKVGAEDNWFVKNLENVQGDERDIIIISTTFGLNPAGEFKQAFGLLNSKRGYRLLNVIITRAKQQLCVFSSIPKAYFTKYTSEILEKGNRGKAILYAYLDYVRSIEEEDEEARKNILSLLKDACEEEGTSIHDYPIETPFEDELYNYISDYILEDKIISDYQMGGYHIDFVILDENNQPAIAIECDGATWHNSPQAYAYDIHRQRILEKQGLKVFRVWSKAWWPAPSRELEKLCALVQNVCPNSLKKDIMP</sequence>
<dbReference type="Gene3D" id="3.40.960.10">
    <property type="entry name" value="VSR Endonuclease"/>
    <property type="match status" value="1"/>
</dbReference>
<dbReference type="Gene3D" id="3.40.50.300">
    <property type="entry name" value="P-loop containing nucleotide triphosphate hydrolases"/>
    <property type="match status" value="3"/>
</dbReference>
<organism evidence="4 5">
    <name type="scientific">Aureispira anguillae</name>
    <dbReference type="NCBI Taxonomy" id="2864201"/>
    <lineage>
        <taxon>Bacteria</taxon>
        <taxon>Pseudomonadati</taxon>
        <taxon>Bacteroidota</taxon>
        <taxon>Saprospiria</taxon>
        <taxon>Saprospirales</taxon>
        <taxon>Saprospiraceae</taxon>
        <taxon>Aureispira</taxon>
    </lineage>
</organism>
<dbReference type="Proteomes" id="UP001060919">
    <property type="component" value="Chromosome"/>
</dbReference>
<proteinExistence type="predicted"/>
<dbReference type="GO" id="GO:0004386">
    <property type="term" value="F:helicase activity"/>
    <property type="evidence" value="ECO:0007669"/>
    <property type="project" value="InterPro"/>
</dbReference>
<dbReference type="InterPro" id="IPR041677">
    <property type="entry name" value="DNA2/NAM7_AAA_11"/>
</dbReference>
<evidence type="ECO:0000259" key="2">
    <source>
        <dbReference type="Pfam" id="PF13087"/>
    </source>
</evidence>
<evidence type="ECO:0000259" key="3">
    <source>
        <dbReference type="Pfam" id="PF18741"/>
    </source>
</evidence>
<dbReference type="InterPro" id="IPR011335">
    <property type="entry name" value="Restrct_endonuc-II-like"/>
</dbReference>
<reference evidence="4" key="1">
    <citation type="submission" date="2022-09" db="EMBL/GenBank/DDBJ databases">
        <title>Aureispira anguillicida sp. nov., isolated from Leptocephalus of Japanese eel Anguilla japonica.</title>
        <authorList>
            <person name="Yuasa K."/>
            <person name="Mekata T."/>
            <person name="Ikunari K."/>
        </authorList>
    </citation>
    <scope>NUCLEOTIDE SEQUENCE</scope>
    <source>
        <strain evidence="4">EL160426</strain>
    </source>
</reference>
<dbReference type="CDD" id="cd18808">
    <property type="entry name" value="SF1_C_Upf1"/>
    <property type="match status" value="1"/>
</dbReference>
<evidence type="ECO:0000313" key="5">
    <source>
        <dbReference type="Proteomes" id="UP001060919"/>
    </source>
</evidence>
<dbReference type="InterPro" id="IPR045055">
    <property type="entry name" value="DNA2/NAM7-like"/>
</dbReference>
<gene>
    <name evidence="4" type="ORF">AsAng_0048040</name>
</gene>
<dbReference type="InterPro" id="IPR047187">
    <property type="entry name" value="SF1_C_Upf1"/>
</dbReference>
<feature type="domain" description="DNA2/NAM7 helicase helicase" evidence="1">
    <location>
        <begin position="301"/>
        <end position="419"/>
    </location>
</feature>
<accession>A0A915YJE1</accession>
<protein>
    <submittedName>
        <fullName evidence="4">AAA domain-containing protein</fullName>
    </submittedName>
</protein>
<dbReference type="PANTHER" id="PTHR10887">
    <property type="entry name" value="DNA2/NAM7 HELICASE FAMILY"/>
    <property type="match status" value="1"/>
</dbReference>